<keyword evidence="17" id="KW-0675">Receptor</keyword>
<dbReference type="PANTHER" id="PTHR32552:SF68">
    <property type="entry name" value="FERRICHROME OUTER MEMBRANE TRANSPORTER_PHAGE RECEPTOR"/>
    <property type="match status" value="1"/>
</dbReference>
<dbReference type="KEGG" id="tsig:D6T69_04330"/>
<dbReference type="InterPro" id="IPR036942">
    <property type="entry name" value="Beta-barrel_TonB_sf"/>
</dbReference>
<dbReference type="Pfam" id="PF00593">
    <property type="entry name" value="TonB_dep_Rec_b-barrel"/>
    <property type="match status" value="1"/>
</dbReference>
<evidence type="ECO:0000256" key="6">
    <source>
        <dbReference type="ARBA" id="ARBA00022729"/>
    </source>
</evidence>
<dbReference type="GO" id="GO:0015344">
    <property type="term" value="F:siderophore uptake transmembrane transporter activity"/>
    <property type="evidence" value="ECO:0007669"/>
    <property type="project" value="TreeGrafter"/>
</dbReference>
<dbReference type="SUPFAM" id="SSF56935">
    <property type="entry name" value="Porins"/>
    <property type="match status" value="1"/>
</dbReference>
<dbReference type="EMBL" id="CP032548">
    <property type="protein sequence ID" value="AZJ34789.1"/>
    <property type="molecule type" value="Genomic_DNA"/>
</dbReference>
<evidence type="ECO:0000256" key="7">
    <source>
        <dbReference type="ARBA" id="ARBA00023004"/>
    </source>
</evidence>
<proteinExistence type="inferred from homology"/>
<dbReference type="PROSITE" id="PS52016">
    <property type="entry name" value="TONB_DEPENDENT_REC_3"/>
    <property type="match status" value="1"/>
</dbReference>
<evidence type="ECO:0000259" key="15">
    <source>
        <dbReference type="Pfam" id="PF00593"/>
    </source>
</evidence>
<feature type="chain" id="PRO_5018747340" evidence="14">
    <location>
        <begin position="25"/>
        <end position="789"/>
    </location>
</feature>
<evidence type="ECO:0000256" key="10">
    <source>
        <dbReference type="ARBA" id="ARBA00023136"/>
    </source>
</evidence>
<evidence type="ECO:0000256" key="14">
    <source>
        <dbReference type="SAM" id="SignalP"/>
    </source>
</evidence>
<evidence type="ECO:0000256" key="9">
    <source>
        <dbReference type="ARBA" id="ARBA00023077"/>
    </source>
</evidence>
<dbReference type="Gene3D" id="2.60.40.1120">
    <property type="entry name" value="Carboxypeptidase-like, regulatory domain"/>
    <property type="match status" value="1"/>
</dbReference>
<keyword evidence="11 12" id="KW-0998">Cell outer membrane</keyword>
<keyword evidence="10 12" id="KW-0472">Membrane</keyword>
<organism evidence="17 18">
    <name type="scientific">Tenacibaculum singaporense</name>
    <dbReference type="NCBI Taxonomy" id="2358479"/>
    <lineage>
        <taxon>Bacteria</taxon>
        <taxon>Pseudomonadati</taxon>
        <taxon>Bacteroidota</taxon>
        <taxon>Flavobacteriia</taxon>
        <taxon>Flavobacteriales</taxon>
        <taxon>Flavobacteriaceae</taxon>
        <taxon>Tenacibaculum</taxon>
    </lineage>
</organism>
<keyword evidence="7" id="KW-0408">Iron</keyword>
<keyword evidence="6 14" id="KW-0732">Signal</keyword>
<dbReference type="Proteomes" id="UP000274593">
    <property type="component" value="Chromosome"/>
</dbReference>
<evidence type="ECO:0000256" key="3">
    <source>
        <dbReference type="ARBA" id="ARBA00022452"/>
    </source>
</evidence>
<dbReference type="GO" id="GO:0009279">
    <property type="term" value="C:cell outer membrane"/>
    <property type="evidence" value="ECO:0007669"/>
    <property type="project" value="UniProtKB-SubCell"/>
</dbReference>
<dbReference type="Gene3D" id="2.40.170.20">
    <property type="entry name" value="TonB-dependent receptor, beta-barrel domain"/>
    <property type="match status" value="1"/>
</dbReference>
<evidence type="ECO:0000256" key="4">
    <source>
        <dbReference type="ARBA" id="ARBA00022496"/>
    </source>
</evidence>
<comment type="similarity">
    <text evidence="12 13">Belongs to the TonB-dependent receptor family.</text>
</comment>
<gene>
    <name evidence="17" type="ORF">D6T69_04330</name>
</gene>
<keyword evidence="8" id="KW-0406">Ion transport</keyword>
<dbReference type="InterPro" id="IPR000531">
    <property type="entry name" value="Beta-barrel_TonB"/>
</dbReference>
<reference evidence="17 18" key="1">
    <citation type="submission" date="2018-09" db="EMBL/GenBank/DDBJ databases">
        <title>Insights into the microbiota of Asian seabass (Lates calcarifer) with tenacibaculosis symptoms and description of sp. nov. Tenacibaculum singaporense.</title>
        <authorList>
            <person name="Miyake S."/>
            <person name="Soh M."/>
            <person name="Azman M.N."/>
            <person name="Ngoh S.Y."/>
            <person name="Orban L."/>
        </authorList>
    </citation>
    <scope>NUCLEOTIDE SEQUENCE [LARGE SCALE GENOMIC DNA]</scope>
    <source>
        <strain evidence="17 18">DSM 106434</strain>
    </source>
</reference>
<evidence type="ECO:0000259" key="16">
    <source>
        <dbReference type="Pfam" id="PF07715"/>
    </source>
</evidence>
<evidence type="ECO:0000256" key="1">
    <source>
        <dbReference type="ARBA" id="ARBA00004571"/>
    </source>
</evidence>
<evidence type="ECO:0000313" key="18">
    <source>
        <dbReference type="Proteomes" id="UP000274593"/>
    </source>
</evidence>
<evidence type="ECO:0000256" key="5">
    <source>
        <dbReference type="ARBA" id="ARBA00022692"/>
    </source>
</evidence>
<keyword evidence="5 12" id="KW-0812">Transmembrane</keyword>
<dbReference type="Gene3D" id="2.170.130.10">
    <property type="entry name" value="TonB-dependent receptor, plug domain"/>
    <property type="match status" value="1"/>
</dbReference>
<name>A0A3Q8RLN3_9FLAO</name>
<dbReference type="SUPFAM" id="SSF49464">
    <property type="entry name" value="Carboxypeptidase regulatory domain-like"/>
    <property type="match status" value="1"/>
</dbReference>
<dbReference type="InterPro" id="IPR037066">
    <property type="entry name" value="Plug_dom_sf"/>
</dbReference>
<dbReference type="PANTHER" id="PTHR32552">
    <property type="entry name" value="FERRICHROME IRON RECEPTOR-RELATED"/>
    <property type="match status" value="1"/>
</dbReference>
<dbReference type="InterPro" id="IPR008969">
    <property type="entry name" value="CarboxyPept-like_regulatory"/>
</dbReference>
<keyword evidence="9 13" id="KW-0798">TonB box</keyword>
<dbReference type="Pfam" id="PF13715">
    <property type="entry name" value="CarbopepD_reg_2"/>
    <property type="match status" value="1"/>
</dbReference>
<sequence length="789" mass="88564">MSFQKKAKIVAFLLVLFTTLTASAQTFTLSGKVIDANKKPLVGATVTVATLNKGTATDFNGDFTLKLSKGTYVFKVSHVGFEPLLQEVVITKNQQFTFQLTSDEAILDEVLVSAVRVKADAPVTHSNLSKQEIEKRNLGQDIPVLLNYLPSVTSSSDAGAGIGYTYIRVRGSDASRVNVTINGIPYNDAESQGTFWVNMGDFASSTQSLQLQRGVGTSTNGSGAFGASLNILTDAVSDEASGEISNAFGSYGTRKHTVKFTTGKLNNGFEFAGRLSNIYSDGYVDRAFTDLKSYFLQGSYTDDNTLIKALVFGGKERTYQAWYGLSAEELQENRRQNPYTYENETDNYWQDHYQLHWNEQLSENWSTNIGLNYTKGEGYFEQFKEDSAVSKYDGIVEATGTDWYGSPATDLIVRRWLDNDFYVANANVTYKTEKFELISGASYSNYTGDHFGEVIWAKEFADGANIRDRYYFSDAKKNDFSVFSKATFNVFDNLKAFVDVQGRFIDYQTNGLTSDRNPLNIDTSFSFFNPKLGVTYTINKENSIYASYARANREPNRDDFQNGQNVKHETLDDFELGWRLHNKTVQLNTNIYYMSYDNQLIQTGGLNDVGEYLRENVKDSYRLGVEIDANINVSDKFSINQNLTVSSNKIKNFMLDRDGVQRNIGTTNIAFSPNIIAGNALVYKPTKGVQLALLSKFVGEQYLSNTNTEASKLDSYYVSDFNISYELVMNKIFKSIVFTGLINNLFDKEYVDRGYTYLNTWDTPGTSFEVQGYYPQATRNFLVGATLKF</sequence>
<evidence type="ECO:0000256" key="11">
    <source>
        <dbReference type="ARBA" id="ARBA00023237"/>
    </source>
</evidence>
<keyword evidence="18" id="KW-1185">Reference proteome</keyword>
<evidence type="ECO:0000256" key="13">
    <source>
        <dbReference type="RuleBase" id="RU003357"/>
    </source>
</evidence>
<dbReference type="AlphaFoldDB" id="A0A3Q8RLN3"/>
<feature type="signal peptide" evidence="14">
    <location>
        <begin position="1"/>
        <end position="24"/>
    </location>
</feature>
<feature type="domain" description="TonB-dependent receptor-like beta-barrel" evidence="15">
    <location>
        <begin position="332"/>
        <end position="744"/>
    </location>
</feature>
<dbReference type="InterPro" id="IPR012910">
    <property type="entry name" value="Plug_dom"/>
</dbReference>
<dbReference type="Pfam" id="PF07715">
    <property type="entry name" value="Plug"/>
    <property type="match status" value="1"/>
</dbReference>
<keyword evidence="3 12" id="KW-1134">Transmembrane beta strand</keyword>
<evidence type="ECO:0000256" key="8">
    <source>
        <dbReference type="ARBA" id="ARBA00023065"/>
    </source>
</evidence>
<evidence type="ECO:0000256" key="2">
    <source>
        <dbReference type="ARBA" id="ARBA00022448"/>
    </source>
</evidence>
<dbReference type="RefSeq" id="WP_125066617.1">
    <property type="nucleotide sequence ID" value="NZ_CP032548.1"/>
</dbReference>
<dbReference type="InterPro" id="IPR039426">
    <property type="entry name" value="TonB-dep_rcpt-like"/>
</dbReference>
<evidence type="ECO:0000313" key="17">
    <source>
        <dbReference type="EMBL" id="AZJ34789.1"/>
    </source>
</evidence>
<protein>
    <submittedName>
        <fullName evidence="17">TonB-dependent receptor</fullName>
    </submittedName>
</protein>
<comment type="subcellular location">
    <subcellularLocation>
        <location evidence="1 12">Cell outer membrane</location>
        <topology evidence="1 12">Multi-pass membrane protein</topology>
    </subcellularLocation>
</comment>
<accession>A0A3Q8RLN3</accession>
<feature type="domain" description="TonB-dependent receptor plug" evidence="16">
    <location>
        <begin position="118"/>
        <end position="227"/>
    </location>
</feature>
<keyword evidence="2 12" id="KW-0813">Transport</keyword>
<keyword evidence="4" id="KW-0410">Iron transport</keyword>
<evidence type="ECO:0000256" key="12">
    <source>
        <dbReference type="PROSITE-ProRule" id="PRU01360"/>
    </source>
</evidence>